<dbReference type="Gene3D" id="3.40.50.10140">
    <property type="entry name" value="Toll/interleukin-1 receptor homology (TIR) domain"/>
    <property type="match status" value="1"/>
</dbReference>
<dbReference type="Pfam" id="PF23286">
    <property type="entry name" value="LRR_13"/>
    <property type="match status" value="1"/>
</dbReference>
<keyword evidence="1" id="KW-0433">Leucine-rich repeat</keyword>
<dbReference type="Pfam" id="PF13456">
    <property type="entry name" value="RVT_3"/>
    <property type="match status" value="1"/>
</dbReference>
<dbReference type="GO" id="GO:0004523">
    <property type="term" value="F:RNA-DNA hybrid ribonuclease activity"/>
    <property type="evidence" value="ECO:0007669"/>
    <property type="project" value="InterPro"/>
</dbReference>
<evidence type="ECO:0000256" key="4">
    <source>
        <dbReference type="ARBA" id="ARBA00023027"/>
    </source>
</evidence>
<dbReference type="PANTHER" id="PTHR11017:SF431">
    <property type="entry name" value="ADP-RIBOSYL CYCLASE_CYCLIC ADP-RIBOSE HYDROLASE"/>
    <property type="match status" value="1"/>
</dbReference>
<dbReference type="Proteomes" id="UP000289340">
    <property type="component" value="Chromosome 16"/>
</dbReference>
<dbReference type="InterPro" id="IPR002156">
    <property type="entry name" value="RNaseH_domain"/>
</dbReference>
<dbReference type="InterPro" id="IPR058546">
    <property type="entry name" value="RPS4B/Roq1-like_LRR"/>
</dbReference>
<dbReference type="SUPFAM" id="SSF52058">
    <property type="entry name" value="L domain-like"/>
    <property type="match status" value="1"/>
</dbReference>
<sequence>FDLIWRPNKQPSTFILRFLIMATGSPSSSSSSNFDVFLSFRGEDTRHGFTGHLYNTLQSKGIHTFIDDEELKRGEEITPALMKAIPDSRVAITVLSEHYASSSFCLDELATILDQRKRLLVIPVFYKVDPSDVRNQRGSYGEALAKLERRFQHDPEKLQKWKMALKQVADLSGYHFKEGDGYEFKFIEKIVEQVSGVISLRPLHVADYPVGLESRVLHVRSLLDAGSDDGVHMIGIHGMGGIGKSTLARAVYNELIIAEKFDSLCFLANVRENSNKHGLEHLQGKLLLEILGDKNINLTSKQQGISIIQSRLTGKKVLLILDDVDTREQLQAIAGRPGWFGPGSKIIITTRDQQLLRSHEVNKIYEVKELDENDALQLLTWEAFKKEKAYPTYEEVLHRVVTYASGLPLALEVIGSHLVGKSIQEWESAIKQYKRIPKKEILDILKVSFDALEEEEKKVFLDIACCFKGWRLTEVERILRGDYDDSMEHHIGVLIKKSLINVSGWDDVVTMHDLIQDMGRRIDQQESSKEPGKGRRLWLTKDIIEVLEDNLGSSEIEIICLDFSLSEKEATIEWEGDAFKKMKNLKILIIRNGKFSQGPNYFPESLRVLEWHRYPSNCLPSNFPPKELAICKLPQSCITSFGFHGSRKKFWNLKVLNFEECEFLTEIPDVSDLPNLEELSFDRCGNLITVHHSIGFLSKLKILSAKSCSKLTTFPPLNLTSLETLQLSYCSSLENFPEILGEMKNLLMLELLDLGLKELPVSFQNLVGLETLSLRHCGILLLPINIVMMPKLASLDAESCKGWQWVKSEEGEEKVGSIVCSNVYHFSVDGCNLYDDFFSTGFMQLDHVKILILRKNNFTFLPECIKELQFLRSLDVSGCLHLQEIRGVPPNLKEFTARECISLSSSSLSMLSNQELHEAGQTVFLFPGATIPEWFNHQSRGPSSSFWFRNEFPDNVLCLLLARVECLHLDVIPRLKMFINGKRHKITSRWGGSEVRKAKLNYTYLFDLKSAFELDDLSEVALEKEWNHVEITYAGLIETSLFKATGIHVLRQDDIRYDDPYGKRKLEHDLNSFESQPLIKKPRLSRWVGPERIINLLGNAADGTLITNAQRRYRQIPMDSFCRRCDFLEDTCLHALRDCPKVAAFWRSVLPKKLAPKFFNGDVTVWLETNLSFSEAAFFWPTFFGIAVELLWEYRNDLKFFQHVFGHGAYSIDPSKTIDIVFKRYKDYMRAHASPNLMTRNLLKWKPENFKDWLLRLNVSGAYDPSSGTAACGGIFSGNRRRFVLGFSVKLGECLSIDEAEIWGIYHGMKIARKYDIWGLYRDILRQHNIPISLEIARQHDFGKIFVESGSEIAIEFVLDGCPTSTSTSTRQHCFPLCQELKALTSATNHSYLFYTQHNAAADSFAKFGLSMKQQAASIFSACPSFCQSFIPKYR</sequence>
<comment type="caution">
    <text evidence="6">The sequence shown here is derived from an EMBL/GenBank/DDBJ whole genome shotgun (WGS) entry which is preliminary data.</text>
</comment>
<dbReference type="Pfam" id="PF01582">
    <property type="entry name" value="TIR"/>
    <property type="match status" value="1"/>
</dbReference>
<dbReference type="GO" id="GO:0006952">
    <property type="term" value="P:defense response"/>
    <property type="evidence" value="ECO:0007669"/>
    <property type="project" value="UniProtKB-KW"/>
</dbReference>
<evidence type="ECO:0000256" key="2">
    <source>
        <dbReference type="ARBA" id="ARBA00022737"/>
    </source>
</evidence>
<dbReference type="PANTHER" id="PTHR11017">
    <property type="entry name" value="LEUCINE-RICH REPEAT-CONTAINING PROTEIN"/>
    <property type="match status" value="1"/>
</dbReference>
<dbReference type="Gene3D" id="3.80.10.10">
    <property type="entry name" value="Ribonuclease Inhibitor"/>
    <property type="match status" value="2"/>
</dbReference>
<dbReference type="EMBL" id="QZWG01000016">
    <property type="protein sequence ID" value="RZB60819.1"/>
    <property type="molecule type" value="Genomic_DNA"/>
</dbReference>
<keyword evidence="3" id="KW-0611">Plant defense</keyword>
<organism evidence="6 7">
    <name type="scientific">Glycine soja</name>
    <name type="common">Wild soybean</name>
    <dbReference type="NCBI Taxonomy" id="3848"/>
    <lineage>
        <taxon>Eukaryota</taxon>
        <taxon>Viridiplantae</taxon>
        <taxon>Streptophyta</taxon>
        <taxon>Embryophyta</taxon>
        <taxon>Tracheophyta</taxon>
        <taxon>Spermatophyta</taxon>
        <taxon>Magnoliopsida</taxon>
        <taxon>eudicotyledons</taxon>
        <taxon>Gunneridae</taxon>
        <taxon>Pentapetalae</taxon>
        <taxon>rosids</taxon>
        <taxon>fabids</taxon>
        <taxon>Fabales</taxon>
        <taxon>Fabaceae</taxon>
        <taxon>Papilionoideae</taxon>
        <taxon>50 kb inversion clade</taxon>
        <taxon>NPAAA clade</taxon>
        <taxon>indigoferoid/millettioid clade</taxon>
        <taxon>Phaseoleae</taxon>
        <taxon>Glycine</taxon>
        <taxon>Glycine subgen. Soja</taxon>
    </lineage>
</organism>
<dbReference type="InterPro" id="IPR042197">
    <property type="entry name" value="Apaf_helical"/>
</dbReference>
<dbReference type="Gene3D" id="1.10.8.430">
    <property type="entry name" value="Helical domain of apoptotic protease-activating factors"/>
    <property type="match status" value="1"/>
</dbReference>
<proteinExistence type="predicted"/>
<dbReference type="PROSITE" id="PS50104">
    <property type="entry name" value="TIR"/>
    <property type="match status" value="1"/>
</dbReference>
<dbReference type="Pfam" id="PF23282">
    <property type="entry name" value="WHD_ROQ1"/>
    <property type="match status" value="1"/>
</dbReference>
<feature type="domain" description="TIR" evidence="5">
    <location>
        <begin position="32"/>
        <end position="198"/>
    </location>
</feature>
<dbReference type="FunFam" id="3.40.50.10140:FF:000007">
    <property type="entry name" value="Disease resistance protein (TIR-NBS-LRR class)"/>
    <property type="match status" value="1"/>
</dbReference>
<dbReference type="InterPro" id="IPR027417">
    <property type="entry name" value="P-loop_NTPase"/>
</dbReference>
<dbReference type="InterPro" id="IPR044730">
    <property type="entry name" value="RNase_H-like_dom_plant"/>
</dbReference>
<dbReference type="SUPFAM" id="SSF46785">
    <property type="entry name" value="Winged helix' DNA-binding domain"/>
    <property type="match status" value="1"/>
</dbReference>
<dbReference type="InterPro" id="IPR000157">
    <property type="entry name" value="TIR_dom"/>
</dbReference>
<dbReference type="PRINTS" id="PR00364">
    <property type="entry name" value="DISEASERSIST"/>
</dbReference>
<name>A0A445GHX1_GLYSO</name>
<accession>A0A445GHX1</accession>
<protein>
    <submittedName>
        <fullName evidence="6">TMV resistance protein N</fullName>
    </submittedName>
</protein>
<dbReference type="SUPFAM" id="SSF52540">
    <property type="entry name" value="P-loop containing nucleoside triphosphate hydrolases"/>
    <property type="match status" value="1"/>
</dbReference>
<evidence type="ECO:0000259" key="5">
    <source>
        <dbReference type="PROSITE" id="PS50104"/>
    </source>
</evidence>
<dbReference type="InterPro" id="IPR036390">
    <property type="entry name" value="WH_DNA-bd_sf"/>
</dbReference>
<evidence type="ECO:0000256" key="3">
    <source>
        <dbReference type="ARBA" id="ARBA00022821"/>
    </source>
</evidence>
<gene>
    <name evidence="6" type="ORF">D0Y65_043541</name>
</gene>
<keyword evidence="4" id="KW-0520">NAD</keyword>
<dbReference type="InterPro" id="IPR032675">
    <property type="entry name" value="LRR_dom_sf"/>
</dbReference>
<keyword evidence="2" id="KW-0677">Repeat</keyword>
<evidence type="ECO:0000313" key="6">
    <source>
        <dbReference type="EMBL" id="RZB60819.1"/>
    </source>
</evidence>
<dbReference type="InterPro" id="IPR058192">
    <property type="entry name" value="WHD_ROQ1-like"/>
</dbReference>
<dbReference type="GO" id="GO:0007165">
    <property type="term" value="P:signal transduction"/>
    <property type="evidence" value="ECO:0007669"/>
    <property type="project" value="InterPro"/>
</dbReference>
<dbReference type="Pfam" id="PF00931">
    <property type="entry name" value="NB-ARC"/>
    <property type="match status" value="1"/>
</dbReference>
<dbReference type="SUPFAM" id="SSF52200">
    <property type="entry name" value="Toll/Interleukin receptor TIR domain"/>
    <property type="match status" value="1"/>
</dbReference>
<evidence type="ECO:0000313" key="7">
    <source>
        <dbReference type="Proteomes" id="UP000289340"/>
    </source>
</evidence>
<feature type="non-terminal residue" evidence="6">
    <location>
        <position position="1"/>
    </location>
</feature>
<reference evidence="6 7" key="1">
    <citation type="submission" date="2018-09" db="EMBL/GenBank/DDBJ databases">
        <title>A high-quality reference genome of wild soybean provides a powerful tool to mine soybean genomes.</title>
        <authorList>
            <person name="Xie M."/>
            <person name="Chung C.Y.L."/>
            <person name="Li M.-W."/>
            <person name="Wong F.-L."/>
            <person name="Chan T.-F."/>
            <person name="Lam H.-M."/>
        </authorList>
    </citation>
    <scope>NUCLEOTIDE SEQUENCE [LARGE SCALE GENOMIC DNA]</scope>
    <source>
        <strain evidence="7">cv. W05</strain>
        <tissue evidence="6">Hypocotyl of etiolated seedlings</tissue>
    </source>
</reference>
<dbReference type="InterPro" id="IPR035897">
    <property type="entry name" value="Toll_tir_struct_dom_sf"/>
</dbReference>
<dbReference type="InterPro" id="IPR002182">
    <property type="entry name" value="NB-ARC"/>
</dbReference>
<dbReference type="GO" id="GO:0043531">
    <property type="term" value="F:ADP binding"/>
    <property type="evidence" value="ECO:0007669"/>
    <property type="project" value="InterPro"/>
</dbReference>
<dbReference type="CDD" id="cd06222">
    <property type="entry name" value="RNase_H_like"/>
    <property type="match status" value="1"/>
</dbReference>
<dbReference type="GO" id="GO:0003676">
    <property type="term" value="F:nucleic acid binding"/>
    <property type="evidence" value="ECO:0007669"/>
    <property type="project" value="InterPro"/>
</dbReference>
<keyword evidence="7" id="KW-1185">Reference proteome</keyword>
<dbReference type="InterPro" id="IPR044974">
    <property type="entry name" value="Disease_R_plants"/>
</dbReference>
<dbReference type="Gene3D" id="3.40.50.300">
    <property type="entry name" value="P-loop containing nucleotide triphosphate hydrolases"/>
    <property type="match status" value="1"/>
</dbReference>
<dbReference type="SMART" id="SM00255">
    <property type="entry name" value="TIR"/>
    <property type="match status" value="1"/>
</dbReference>
<evidence type="ECO:0000256" key="1">
    <source>
        <dbReference type="ARBA" id="ARBA00022614"/>
    </source>
</evidence>